<dbReference type="AlphaFoldDB" id="A0A517L543"/>
<gene>
    <name evidence="2" type="ORF">FKW77_003315</name>
</gene>
<proteinExistence type="predicted"/>
<sequence length="610" mass="69891">MTRFLSILRTPSSAKKAEQCRTICKGVAAKVLPAKLHTHFQNLIDKARHRAHRGQKGLPSEPQDARKPCSDKMLPTDAADLPAEIDEREQNTSTDQACYHTNNSPESKPLVATQHDDDDSEDIVWGAVKNIEDSVLINLAQRYLGTRHGDSCKVIEKKEGSYNRVHIMQFGEERGFKCVIRVPACGRPGIWRPEDAIVHRSQALTINYIKRHTQLPVPEVLAYDHTCDNALGHPFVIETFLEGRQIFEVWNEDYCSDLEEKRLRILRSLAMTMKDFDKFSFNAAGTLYYEHDLDDKPKIGPQYAIHELVERWPRFTRSYNSTHQHFEELLDSWWDDVPKATSDSIRFTMRGAFKMMKLAIGCIPHDSDDSDDDSDDADISDSEEGLEAESAYTGEVEEAEDDGKGQVESLDELKFERQERLLEKRKSSGNVVAQDSSVQETFVLAPPDFNWQNVLIDENCNITGLLDWDRVATVPRLLGFTKTPLWLNSDWLPGHQWSGKEGETDHDFERYRKAYASCMAEAMERTGDCIYTGKSHLFDSLRLALEDCQYTRHHVCGWLRVILPRSDPQGYLERIGNPEEGFEEGEADWMRERLGRLFECFAGPDERFSF</sequence>
<feature type="compositionally biased region" description="Polar residues" evidence="1">
    <location>
        <begin position="91"/>
        <end position="106"/>
    </location>
</feature>
<dbReference type="OrthoDB" id="10003767at2759"/>
<dbReference type="Proteomes" id="UP000316270">
    <property type="component" value="Chromosome 5"/>
</dbReference>
<evidence type="ECO:0000313" key="3">
    <source>
        <dbReference type="Proteomes" id="UP000316270"/>
    </source>
</evidence>
<evidence type="ECO:0000256" key="1">
    <source>
        <dbReference type="SAM" id="MobiDB-lite"/>
    </source>
</evidence>
<dbReference type="EMBL" id="CP042189">
    <property type="protein sequence ID" value="QDS70739.1"/>
    <property type="molecule type" value="Genomic_DNA"/>
</dbReference>
<dbReference type="SUPFAM" id="SSF56112">
    <property type="entry name" value="Protein kinase-like (PK-like)"/>
    <property type="match status" value="1"/>
</dbReference>
<dbReference type="InterPro" id="IPR051678">
    <property type="entry name" value="AGP_Transferase"/>
</dbReference>
<dbReference type="InterPro" id="IPR011009">
    <property type="entry name" value="Kinase-like_dom_sf"/>
</dbReference>
<feature type="compositionally biased region" description="Acidic residues" evidence="1">
    <location>
        <begin position="368"/>
        <end position="387"/>
    </location>
</feature>
<feature type="region of interest" description="Disordered" evidence="1">
    <location>
        <begin position="364"/>
        <end position="410"/>
    </location>
</feature>
<dbReference type="PANTHER" id="PTHR21310">
    <property type="entry name" value="AMINOGLYCOSIDE PHOSPHOTRANSFERASE-RELATED-RELATED"/>
    <property type="match status" value="1"/>
</dbReference>
<dbReference type="PANTHER" id="PTHR21310:SF51">
    <property type="entry name" value="AMINOGLYCOSIDE PHOSPHOTRANSFERASE DOMAIN-CONTAINING PROTEIN"/>
    <property type="match status" value="1"/>
</dbReference>
<organism evidence="2 3">
    <name type="scientific">Venturia effusa</name>
    <dbReference type="NCBI Taxonomy" id="50376"/>
    <lineage>
        <taxon>Eukaryota</taxon>
        <taxon>Fungi</taxon>
        <taxon>Dikarya</taxon>
        <taxon>Ascomycota</taxon>
        <taxon>Pezizomycotina</taxon>
        <taxon>Dothideomycetes</taxon>
        <taxon>Pleosporomycetidae</taxon>
        <taxon>Venturiales</taxon>
        <taxon>Venturiaceae</taxon>
        <taxon>Venturia</taxon>
    </lineage>
</organism>
<evidence type="ECO:0008006" key="4">
    <source>
        <dbReference type="Google" id="ProtNLM"/>
    </source>
</evidence>
<evidence type="ECO:0000313" key="2">
    <source>
        <dbReference type="EMBL" id="QDS70739.1"/>
    </source>
</evidence>
<protein>
    <recommendedName>
        <fullName evidence="4">Aminoglycoside phosphotransferase domain-containing protein</fullName>
    </recommendedName>
</protein>
<keyword evidence="3" id="KW-1185">Reference proteome</keyword>
<feature type="region of interest" description="Disordered" evidence="1">
    <location>
        <begin position="48"/>
        <end position="114"/>
    </location>
</feature>
<name>A0A517L543_9PEZI</name>
<accession>A0A517L543</accession>
<reference evidence="2 3" key="1">
    <citation type="submission" date="2019-07" db="EMBL/GenBank/DDBJ databases">
        <title>Finished genome of Venturia effusa.</title>
        <authorList>
            <person name="Young C.A."/>
            <person name="Cox M.P."/>
            <person name="Ganley A.R.D."/>
            <person name="David W.J."/>
        </authorList>
    </citation>
    <scope>NUCLEOTIDE SEQUENCE [LARGE SCALE GENOMIC DNA]</scope>
    <source>
        <strain evidence="3">albino</strain>
    </source>
</reference>